<evidence type="ECO:0000256" key="6">
    <source>
        <dbReference type="SAM" id="Phobius"/>
    </source>
</evidence>
<dbReference type="InterPro" id="IPR036890">
    <property type="entry name" value="HATPase_C_sf"/>
</dbReference>
<feature type="transmembrane region" description="Helical" evidence="6">
    <location>
        <begin position="84"/>
        <end position="106"/>
    </location>
</feature>
<evidence type="ECO:0000256" key="3">
    <source>
        <dbReference type="ARBA" id="ARBA00022679"/>
    </source>
</evidence>
<keyword evidence="4 8" id="KW-0418">Kinase</keyword>
<evidence type="ECO:0000256" key="4">
    <source>
        <dbReference type="ARBA" id="ARBA00022777"/>
    </source>
</evidence>
<keyword evidence="3" id="KW-0808">Transferase</keyword>
<keyword evidence="6" id="KW-0472">Membrane</keyword>
<protein>
    <recommendedName>
        <fullName evidence="2">histidine kinase</fullName>
        <ecNumber evidence="2">2.7.13.3</ecNumber>
    </recommendedName>
</protein>
<evidence type="ECO:0000313" key="8">
    <source>
        <dbReference type="EMBL" id="QPZ37280.1"/>
    </source>
</evidence>
<dbReference type="Gene3D" id="3.30.565.10">
    <property type="entry name" value="Histidine kinase-like ATPase, C-terminal domain"/>
    <property type="match status" value="1"/>
</dbReference>
<dbReference type="RefSeq" id="WP_166992356.1">
    <property type="nucleotide sequence ID" value="NZ_CP061169.1"/>
</dbReference>
<evidence type="ECO:0000259" key="7">
    <source>
        <dbReference type="Pfam" id="PF02518"/>
    </source>
</evidence>
<proteinExistence type="predicted"/>
<evidence type="ECO:0000256" key="5">
    <source>
        <dbReference type="ARBA" id="ARBA00023012"/>
    </source>
</evidence>
<feature type="transmembrane region" description="Helical" evidence="6">
    <location>
        <begin position="57"/>
        <end position="77"/>
    </location>
</feature>
<dbReference type="GO" id="GO:0016301">
    <property type="term" value="F:kinase activity"/>
    <property type="evidence" value="ECO:0007669"/>
    <property type="project" value="UniProtKB-KW"/>
</dbReference>
<dbReference type="EMBL" id="CP061169">
    <property type="protein sequence ID" value="QPZ37280.1"/>
    <property type="molecule type" value="Genomic_DNA"/>
</dbReference>
<dbReference type="Pfam" id="PF02518">
    <property type="entry name" value="HATPase_c"/>
    <property type="match status" value="1"/>
</dbReference>
<dbReference type="EC" id="2.7.13.3" evidence="2"/>
<keyword evidence="6" id="KW-1133">Transmembrane helix</keyword>
<sequence length="411" mass="43541">MAVWREIAPSAPGHQQRESLEYFDTQHAQLVSTTALSFCLVGTAMSFVAMLMPGAIASGWIPTALIVHIILGAAALWTWRRRTLLGQACVVGAGLTTLVTITAAVPPAGINFTMGAAICVIAGWGIGSLAISLTATRGGVLAIGAVFVTTEVSCLLLSHSIGIPAENVWGLVGLVTVLWLLCLVFGVWLVSSRGRVIRRIVSIGRAHNLERRASETEAARLRDARLLHDTALATLSILAHSGVGVDAETLRKQAASDRELLARLRRGESPSPRASGQYTLTNTAELQLGETLESVKGRFKGTELDVTWHGSGQLGLAHAKLDAFIHALTECIENVRRHAHVTDAHVTLSDDGTIVRGVVTDAGVGFDPSEIPDSHMGFRQSVVARVEEIGGTVRVFSSPGAGTTVVLEVPK</sequence>
<dbReference type="SUPFAM" id="SSF55874">
    <property type="entry name" value="ATPase domain of HSP90 chaperone/DNA topoisomerase II/histidine kinase"/>
    <property type="match status" value="1"/>
</dbReference>
<dbReference type="InterPro" id="IPR003594">
    <property type="entry name" value="HATPase_dom"/>
</dbReference>
<reference evidence="8 9" key="1">
    <citation type="submission" date="2020-12" db="EMBL/GenBank/DDBJ databases">
        <title>Microbacterium sp. HY060.</title>
        <authorList>
            <person name="Zhou J."/>
        </authorList>
    </citation>
    <scope>NUCLEOTIDE SEQUENCE [LARGE SCALE GENOMIC DNA]</scope>
    <source>
        <strain evidence="8 9">HY60</strain>
    </source>
</reference>
<dbReference type="CDD" id="cd16917">
    <property type="entry name" value="HATPase_UhpB-NarQ-NarX-like"/>
    <property type="match status" value="1"/>
</dbReference>
<dbReference type="Proteomes" id="UP000662814">
    <property type="component" value="Chromosome"/>
</dbReference>
<keyword evidence="9" id="KW-1185">Reference proteome</keyword>
<feature type="transmembrane region" description="Helical" evidence="6">
    <location>
        <begin position="168"/>
        <end position="190"/>
    </location>
</feature>
<feature type="domain" description="Histidine kinase/HSP90-like ATPase" evidence="7">
    <location>
        <begin position="322"/>
        <end position="410"/>
    </location>
</feature>
<evidence type="ECO:0000256" key="1">
    <source>
        <dbReference type="ARBA" id="ARBA00000085"/>
    </source>
</evidence>
<organism evidence="8 9">
    <name type="scientific">Paramicrobacterium chengjingii</name>
    <dbReference type="NCBI Taxonomy" id="2769067"/>
    <lineage>
        <taxon>Bacteria</taxon>
        <taxon>Bacillati</taxon>
        <taxon>Actinomycetota</taxon>
        <taxon>Actinomycetes</taxon>
        <taxon>Micrococcales</taxon>
        <taxon>Microbacteriaceae</taxon>
        <taxon>Paramicrobacterium</taxon>
    </lineage>
</organism>
<feature type="transmembrane region" description="Helical" evidence="6">
    <location>
        <begin position="140"/>
        <end position="162"/>
    </location>
</feature>
<dbReference type="PANTHER" id="PTHR24421">
    <property type="entry name" value="NITRATE/NITRITE SENSOR PROTEIN NARX-RELATED"/>
    <property type="match status" value="1"/>
</dbReference>
<dbReference type="PANTHER" id="PTHR24421:SF10">
    <property type="entry name" value="NITRATE_NITRITE SENSOR PROTEIN NARQ"/>
    <property type="match status" value="1"/>
</dbReference>
<dbReference type="InterPro" id="IPR050482">
    <property type="entry name" value="Sensor_HK_TwoCompSys"/>
</dbReference>
<accession>A0ABX6YF27</accession>
<name>A0ABX6YF27_9MICO</name>
<evidence type="ECO:0000256" key="2">
    <source>
        <dbReference type="ARBA" id="ARBA00012438"/>
    </source>
</evidence>
<feature type="transmembrane region" description="Helical" evidence="6">
    <location>
        <begin position="112"/>
        <end position="133"/>
    </location>
</feature>
<keyword evidence="5" id="KW-0902">Two-component regulatory system</keyword>
<comment type="catalytic activity">
    <reaction evidence="1">
        <text>ATP + protein L-histidine = ADP + protein N-phospho-L-histidine.</text>
        <dbReference type="EC" id="2.7.13.3"/>
    </reaction>
</comment>
<keyword evidence="6" id="KW-0812">Transmembrane</keyword>
<gene>
    <name evidence="8" type="ORF">HCR76_10495</name>
</gene>
<evidence type="ECO:0000313" key="9">
    <source>
        <dbReference type="Proteomes" id="UP000662814"/>
    </source>
</evidence>
<feature type="transmembrane region" description="Helical" evidence="6">
    <location>
        <begin position="30"/>
        <end position="51"/>
    </location>
</feature>